<feature type="transmembrane region" description="Helical" evidence="8">
    <location>
        <begin position="100"/>
        <end position="118"/>
    </location>
</feature>
<dbReference type="Pfam" id="PF16927">
    <property type="entry name" value="HisKA_7TM"/>
    <property type="match status" value="1"/>
</dbReference>
<dbReference type="PANTHER" id="PTHR43711:SF1">
    <property type="entry name" value="HISTIDINE KINASE 1"/>
    <property type="match status" value="1"/>
</dbReference>
<dbReference type="InterPro" id="IPR050736">
    <property type="entry name" value="Sensor_HK_Regulatory"/>
</dbReference>
<keyword evidence="11" id="KW-1185">Reference proteome</keyword>
<dbReference type="Pfam" id="PF00512">
    <property type="entry name" value="HisKA"/>
    <property type="match status" value="1"/>
</dbReference>
<evidence type="ECO:0000256" key="3">
    <source>
        <dbReference type="ARBA" id="ARBA00022553"/>
    </source>
</evidence>
<keyword evidence="7" id="KW-0175">Coiled coil</keyword>
<dbReference type="RefSeq" id="WP_250593789.1">
    <property type="nucleotide sequence ID" value="NZ_JAKRVY010000001.1"/>
</dbReference>
<dbReference type="InterPro" id="IPR003594">
    <property type="entry name" value="HATPase_dom"/>
</dbReference>
<feature type="transmembrane region" description="Helical" evidence="8">
    <location>
        <begin position="37"/>
        <end position="60"/>
    </location>
</feature>
<comment type="catalytic activity">
    <reaction evidence="1">
        <text>ATP + protein L-histidine = ADP + protein N-phospho-L-histidine.</text>
        <dbReference type="EC" id="2.7.13.3"/>
    </reaction>
</comment>
<keyword evidence="3" id="KW-0597">Phosphoprotein</keyword>
<name>A0AAE3FN89_9EURY</name>
<proteinExistence type="predicted"/>
<dbReference type="PROSITE" id="PS50109">
    <property type="entry name" value="HIS_KIN"/>
    <property type="match status" value="1"/>
</dbReference>
<evidence type="ECO:0000256" key="1">
    <source>
        <dbReference type="ARBA" id="ARBA00000085"/>
    </source>
</evidence>
<evidence type="ECO:0000256" key="8">
    <source>
        <dbReference type="SAM" id="Phobius"/>
    </source>
</evidence>
<dbReference type="EC" id="2.7.13.3" evidence="2"/>
<evidence type="ECO:0000259" key="9">
    <source>
        <dbReference type="PROSITE" id="PS50109"/>
    </source>
</evidence>
<dbReference type="InterPro" id="IPR031621">
    <property type="entry name" value="HisKA_7TM"/>
</dbReference>
<evidence type="ECO:0000256" key="5">
    <source>
        <dbReference type="ARBA" id="ARBA00022777"/>
    </source>
</evidence>
<evidence type="ECO:0000256" key="4">
    <source>
        <dbReference type="ARBA" id="ARBA00022679"/>
    </source>
</evidence>
<evidence type="ECO:0000313" key="11">
    <source>
        <dbReference type="Proteomes" id="UP001202674"/>
    </source>
</evidence>
<keyword evidence="8" id="KW-0812">Transmembrane</keyword>
<dbReference type="GO" id="GO:0005524">
    <property type="term" value="F:ATP binding"/>
    <property type="evidence" value="ECO:0007669"/>
    <property type="project" value="UniProtKB-KW"/>
</dbReference>
<dbReference type="Proteomes" id="UP001202674">
    <property type="component" value="Unassembled WGS sequence"/>
</dbReference>
<dbReference type="InterPro" id="IPR004358">
    <property type="entry name" value="Sig_transdc_His_kin-like_C"/>
</dbReference>
<dbReference type="SUPFAM" id="SSF55785">
    <property type="entry name" value="PYP-like sensor domain (PAS domain)"/>
    <property type="match status" value="1"/>
</dbReference>
<dbReference type="SMART" id="SM00388">
    <property type="entry name" value="HisKA"/>
    <property type="match status" value="1"/>
</dbReference>
<dbReference type="SMART" id="SM00387">
    <property type="entry name" value="HATPase_c"/>
    <property type="match status" value="1"/>
</dbReference>
<comment type="caution">
    <text evidence="10">The sequence shown here is derived from an EMBL/GenBank/DDBJ whole genome shotgun (WGS) entry which is preliminary data.</text>
</comment>
<dbReference type="PANTHER" id="PTHR43711">
    <property type="entry name" value="TWO-COMPONENT HISTIDINE KINASE"/>
    <property type="match status" value="1"/>
</dbReference>
<dbReference type="SUPFAM" id="SSF47384">
    <property type="entry name" value="Homodimeric domain of signal transducing histidine kinase"/>
    <property type="match status" value="1"/>
</dbReference>
<evidence type="ECO:0000313" key="10">
    <source>
        <dbReference type="EMBL" id="MCL9812259.1"/>
    </source>
</evidence>
<keyword evidence="10" id="KW-0547">Nucleotide-binding</keyword>
<dbReference type="Gene3D" id="3.30.565.10">
    <property type="entry name" value="Histidine kinase-like ATPase, C-terminal domain"/>
    <property type="match status" value="1"/>
</dbReference>
<dbReference type="AlphaFoldDB" id="A0AAE3FN89"/>
<dbReference type="SUPFAM" id="SSF55874">
    <property type="entry name" value="ATPase domain of HSP90 chaperone/DNA topoisomerase II/histidine kinase"/>
    <property type="match status" value="1"/>
</dbReference>
<dbReference type="InterPro" id="IPR036890">
    <property type="entry name" value="HATPase_C_sf"/>
</dbReference>
<evidence type="ECO:0000256" key="6">
    <source>
        <dbReference type="ARBA" id="ARBA00023012"/>
    </source>
</evidence>
<feature type="domain" description="Histidine kinase" evidence="9">
    <location>
        <begin position="345"/>
        <end position="535"/>
    </location>
</feature>
<keyword evidence="10" id="KW-0067">ATP-binding</keyword>
<sequence length="544" mass="60257">MSSILLSGYVAVFGVSAVACFVSLSQLPRIQNTDVRVGLFSLLTICGVWAAAHVGYLIMPSAMGKLVFYVAGLIAGIAAVGAWLYFCSAYTDRRYHRQRSFRFLAVIVFTGIVLLKLTNPVHSLYFTTEIVSTPFSHLAVDHGLLHWSVMALAYALSFVGFFMLFERFVTVGFDTTPVAILVGITALPVVLDILGNSSPALVDMTYEPIGVAVFAVGVLFVYRDRFQRLNLSDASDRPVIFLDEEYHIRDYNRRAQELFPVLENSIDNPLSDVSSQLADGLRSEQHIIEYVTDTETRYYIASVAPFTAGETVIGHIFTLTDVTEAEQYRRELERKTTKLEQFASVVSHDLRNPLSVAQGYAELAQEESENAEEYLAEVRRAHTQMDELISDLLTLAREGQSIEETHPTDVSDVVLRCWEGVDTANAELVVDAETTIMADPDRLAQLFENLFRNAVEHAGSDVTVTVGILSDGFYVSDDGNGIAESDHEDVFEYGYSTMEDGTGFGLSIVKEIVDGHGWEITLTESVEGGLRFEVTDVEFAEELD</sequence>
<feature type="transmembrane region" description="Helical" evidence="8">
    <location>
        <begin position="66"/>
        <end position="88"/>
    </location>
</feature>
<dbReference type="EMBL" id="JAKRVY010000001">
    <property type="protein sequence ID" value="MCL9812259.1"/>
    <property type="molecule type" value="Genomic_DNA"/>
</dbReference>
<feature type="transmembrane region" description="Helical" evidence="8">
    <location>
        <begin position="144"/>
        <end position="165"/>
    </location>
</feature>
<keyword evidence="8" id="KW-0472">Membrane</keyword>
<feature type="transmembrane region" description="Helical" evidence="8">
    <location>
        <begin position="6"/>
        <end position="25"/>
    </location>
</feature>
<feature type="coiled-coil region" evidence="7">
    <location>
        <begin position="325"/>
        <end position="391"/>
    </location>
</feature>
<dbReference type="CDD" id="cd00082">
    <property type="entry name" value="HisKA"/>
    <property type="match status" value="1"/>
</dbReference>
<reference evidence="10 11" key="1">
    <citation type="journal article" date="2022" name="Syst. Appl. Microbiol.">
        <title>Natronocalculus amylovorans gen. nov., sp. nov., and Natranaeroarchaeum aerophilus sp. nov., dominant culturable amylolytic natronoarchaea from hypersaline soda lakes in southwestern Siberia.</title>
        <authorList>
            <person name="Sorokin D.Y."/>
            <person name="Elcheninov A.G."/>
            <person name="Khizhniak T.V."/>
            <person name="Koenen M."/>
            <person name="Bale N.J."/>
            <person name="Damste J.S.S."/>
            <person name="Kublanov I.V."/>
        </authorList>
    </citation>
    <scope>NUCLEOTIDE SEQUENCE [LARGE SCALE GENOMIC DNA]</scope>
    <source>
        <strain evidence="10 11">AArc-St1-1</strain>
    </source>
</reference>
<protein>
    <recommendedName>
        <fullName evidence="2">histidine kinase</fullName>
        <ecNumber evidence="2">2.7.13.3</ecNumber>
    </recommendedName>
</protein>
<organism evidence="10 11">
    <name type="scientific">Natranaeroarchaeum aerophilus</name>
    <dbReference type="NCBI Taxonomy" id="2917711"/>
    <lineage>
        <taxon>Archaea</taxon>
        <taxon>Methanobacteriati</taxon>
        <taxon>Methanobacteriota</taxon>
        <taxon>Stenosarchaea group</taxon>
        <taxon>Halobacteria</taxon>
        <taxon>Halobacteriales</taxon>
        <taxon>Natronoarchaeaceae</taxon>
        <taxon>Natranaeroarchaeum</taxon>
    </lineage>
</organism>
<keyword evidence="5" id="KW-0418">Kinase</keyword>
<gene>
    <name evidence="10" type="ORF">AArcSt11_01170</name>
</gene>
<accession>A0AAE3FN89</accession>
<feature type="transmembrane region" description="Helical" evidence="8">
    <location>
        <begin position="177"/>
        <end position="194"/>
    </location>
</feature>
<dbReference type="Pfam" id="PF13596">
    <property type="entry name" value="PAS_10"/>
    <property type="match status" value="1"/>
</dbReference>
<dbReference type="Gene3D" id="1.10.287.130">
    <property type="match status" value="1"/>
</dbReference>
<dbReference type="Gene3D" id="3.30.450.20">
    <property type="entry name" value="PAS domain"/>
    <property type="match status" value="1"/>
</dbReference>
<dbReference type="PRINTS" id="PR00344">
    <property type="entry name" value="BCTRLSENSOR"/>
</dbReference>
<feature type="transmembrane region" description="Helical" evidence="8">
    <location>
        <begin position="206"/>
        <end position="222"/>
    </location>
</feature>
<dbReference type="InterPro" id="IPR005467">
    <property type="entry name" value="His_kinase_dom"/>
</dbReference>
<keyword evidence="8" id="KW-1133">Transmembrane helix</keyword>
<dbReference type="InterPro" id="IPR035965">
    <property type="entry name" value="PAS-like_dom_sf"/>
</dbReference>
<dbReference type="GO" id="GO:0000155">
    <property type="term" value="F:phosphorelay sensor kinase activity"/>
    <property type="evidence" value="ECO:0007669"/>
    <property type="project" value="InterPro"/>
</dbReference>
<dbReference type="Pfam" id="PF02518">
    <property type="entry name" value="HATPase_c"/>
    <property type="match status" value="1"/>
</dbReference>
<keyword evidence="4" id="KW-0808">Transferase</keyword>
<evidence type="ECO:0000256" key="2">
    <source>
        <dbReference type="ARBA" id="ARBA00012438"/>
    </source>
</evidence>
<dbReference type="InterPro" id="IPR036097">
    <property type="entry name" value="HisK_dim/P_sf"/>
</dbReference>
<dbReference type="InterPro" id="IPR003661">
    <property type="entry name" value="HisK_dim/P_dom"/>
</dbReference>
<keyword evidence="6" id="KW-0902">Two-component regulatory system</keyword>
<evidence type="ECO:0000256" key="7">
    <source>
        <dbReference type="SAM" id="Coils"/>
    </source>
</evidence>